<accession>A0A5S3V296</accession>
<organism evidence="3 4">
    <name type="scientific">Pseudoalteromonas aurantia</name>
    <dbReference type="NCBI Taxonomy" id="43654"/>
    <lineage>
        <taxon>Bacteria</taxon>
        <taxon>Pseudomonadati</taxon>
        <taxon>Pseudomonadota</taxon>
        <taxon>Gammaproteobacteria</taxon>
        <taxon>Alteromonadales</taxon>
        <taxon>Pseudoalteromonadaceae</taxon>
        <taxon>Pseudoalteromonas</taxon>
    </lineage>
</organism>
<name>A0A5S3V296_9GAMM</name>
<reference evidence="4" key="2">
    <citation type="submission" date="2019-06" db="EMBL/GenBank/DDBJ databases">
        <title>Co-occurence of chitin degradation, pigmentation and bioactivity in marine Pseudoalteromonas.</title>
        <authorList>
            <person name="Sonnenschein E.C."/>
            <person name="Bech P.K."/>
        </authorList>
    </citation>
    <scope>NUCLEOTIDE SEQUENCE [LARGE SCALE GENOMIC DNA]</scope>
    <source>
        <strain evidence="4">S3790</strain>
    </source>
</reference>
<feature type="region of interest" description="Disordered" evidence="1">
    <location>
        <begin position="308"/>
        <end position="331"/>
    </location>
</feature>
<dbReference type="Proteomes" id="UP000307217">
    <property type="component" value="Unassembled WGS sequence"/>
</dbReference>
<evidence type="ECO:0000256" key="1">
    <source>
        <dbReference type="SAM" id="MobiDB-lite"/>
    </source>
</evidence>
<comment type="caution">
    <text evidence="3">The sequence shown here is derived from an EMBL/GenBank/DDBJ whole genome shotgun (WGS) entry which is preliminary data.</text>
</comment>
<dbReference type="EMBL" id="PNBX01000100">
    <property type="protein sequence ID" value="TMO64852.1"/>
    <property type="molecule type" value="Genomic_DNA"/>
</dbReference>
<evidence type="ECO:0000256" key="2">
    <source>
        <dbReference type="SAM" id="Phobius"/>
    </source>
</evidence>
<feature type="transmembrane region" description="Helical" evidence="2">
    <location>
        <begin position="587"/>
        <end position="612"/>
    </location>
</feature>
<dbReference type="InterPro" id="IPR018392">
    <property type="entry name" value="LysM"/>
</dbReference>
<keyword evidence="2" id="KW-0812">Transmembrane</keyword>
<keyword evidence="2" id="KW-0472">Membrane</keyword>
<gene>
    <name evidence="3" type="ORF">CWC19_18225</name>
</gene>
<dbReference type="InterPro" id="IPR036779">
    <property type="entry name" value="LysM_dom_sf"/>
</dbReference>
<dbReference type="CDD" id="cd00118">
    <property type="entry name" value="LysM"/>
    <property type="match status" value="1"/>
</dbReference>
<sequence length="1163" mass="124207">MSVPPVQFDAGVSFRSARSLNLPRAMMLEAQAPTALSATPQVTPPPAKVETHVEEYWFTYDGNNRVVHDGGSLSGGEITTRTQGQYIAYNKAGQQSVLVGANTRGAQQFIYNSWGQVAEVNDYLNKTDANLYDARATLANTPNHANWRVNTQFEYDAVGRVTENRDYYHANASLYIPFEGRGGEPDWAVTVFYGGAIKQSASTKYNQAGEVIRVEQQKVNVNIEEKLKAAIPDKYNDMTRTIYVSSPWTASSLKTQSISKDYVYNVAGRVDAYAYYQKSDLPSGVNQLVHRFNKQYEGRDTYLESVTFGSGDNSDKESQHLHDAQTRSSYDANGNRTRIEEYITDSRYTGDKKVNARYMRFDAEGKLLSKVTGEQNRLLTGSDLVTTRTSYNPITGQPVDWESTVARNVGFTEDSDGQGRGMGSYHLYSGSNYLGEINKSGSNSIKEQHFKAPGANDASIMARHQVQSGDTLKGIAKLYYGSEDLWYVIADVNGLGAGSELLEGVMLDIPARANNFNSHDNFKPMNLGEIVGNTDPSLPYIPPPPEAGCNAVASIVMIAVAVVATIATAGAAAVAAGASGGVMSAGVGVLGGSFGVLGTAGGLMAAGTAGVVGSVASQVVGKAMGAVDSFSLKNALASGFTTAATAGMGGLLKGSETFAALDDAKKAIKTADDLFKLSSTGRAVMGATSAISSVAANKLVGNQASFRWGNVAASALSAYAGSELGIGNSDSLSGGMTTGSIAFDTFSGVANSALSYGADKLFGNQASWNFGHVATDAFGNALGNSIVQGLQSKPKTYKEGDTYTNKDGTTSIVGNVDEKGQPTVLVNAAKRPEPIIETSAWDIGGELFENRELYLGAVLDQELARREATEKAFLAGLNDPYKDAISGVPILPIEWAIDGAASLYGDFETATRDFGFFSKQTFKIGAGVVGEYALDRTIGRFIPDDFQKSFGDIFSNPFDKLKSTFSGNTPFRDRISNLSSSDQLQISEVSSFNTLGVSNADAYKYVTQSSDGQRMMDILRQSDPSASNAVLTSRAIDFVRSGSSLPTTMEIDTPLLKLVPSGGELSSYSPFFTTQNELDLAVQSGRSFTDYFGLPATNDAARYGVFEIKPHSTATVFSSNVAPTTELRGLFKTNAGGLQVITPQRSQFTDPVFVEVINNNRGH</sequence>
<protein>
    <recommendedName>
        <fullName evidence="5">LysM domain-containing protein</fullName>
    </recommendedName>
</protein>
<dbReference type="AlphaFoldDB" id="A0A5S3V296"/>
<dbReference type="Gene3D" id="3.10.350.10">
    <property type="entry name" value="LysM domain"/>
    <property type="match status" value="1"/>
</dbReference>
<evidence type="ECO:0000313" key="4">
    <source>
        <dbReference type="Proteomes" id="UP000307217"/>
    </source>
</evidence>
<dbReference type="RefSeq" id="WP_138593254.1">
    <property type="nucleotide sequence ID" value="NZ_PNBX01000100.1"/>
</dbReference>
<reference evidence="3 4" key="1">
    <citation type="submission" date="2018-01" db="EMBL/GenBank/DDBJ databases">
        <authorList>
            <person name="Paulsen S."/>
            <person name="Gram L.K."/>
        </authorList>
    </citation>
    <scope>NUCLEOTIDE SEQUENCE [LARGE SCALE GENOMIC DNA]</scope>
    <source>
        <strain evidence="3 4">S3790</strain>
    </source>
</reference>
<dbReference type="OrthoDB" id="9816400at2"/>
<proteinExistence type="predicted"/>
<feature type="transmembrane region" description="Helical" evidence="2">
    <location>
        <begin position="551"/>
        <end position="575"/>
    </location>
</feature>
<evidence type="ECO:0000313" key="3">
    <source>
        <dbReference type="EMBL" id="TMO64852.1"/>
    </source>
</evidence>
<keyword evidence="2" id="KW-1133">Transmembrane helix</keyword>
<feature type="compositionally biased region" description="Basic and acidic residues" evidence="1">
    <location>
        <begin position="313"/>
        <end position="325"/>
    </location>
</feature>
<evidence type="ECO:0008006" key="5">
    <source>
        <dbReference type="Google" id="ProtNLM"/>
    </source>
</evidence>